<dbReference type="EMBL" id="JAXAVX010000012">
    <property type="protein sequence ID" value="MDX8153272.1"/>
    <property type="molecule type" value="Genomic_DNA"/>
</dbReference>
<evidence type="ECO:0000256" key="1">
    <source>
        <dbReference type="SAM" id="MobiDB-lite"/>
    </source>
</evidence>
<name>A0ABU4VPL0_9ACTN</name>
<dbReference type="Proteomes" id="UP001277761">
    <property type="component" value="Unassembled WGS sequence"/>
</dbReference>
<sequence length="185" mass="19283">MTVTVPASTASGVYDVVLRAADEGGERSATARIRVAGQEPPTTTTDAAPPTGTLPSTSVRPGSLVLGRASTSHAGRVVRVAATVSGPGSIEAIATRPAAIASNRARDIARNVLTPGPRRLAYARLRPAPTKSRKLSLVLRRTPEGRLAALALGRRRFTVRIVVRYTPAGGKAIVASKLVRVTPPR</sequence>
<evidence type="ECO:0008006" key="4">
    <source>
        <dbReference type="Google" id="ProtNLM"/>
    </source>
</evidence>
<gene>
    <name evidence="2" type="ORF">SK069_16860</name>
</gene>
<evidence type="ECO:0000313" key="3">
    <source>
        <dbReference type="Proteomes" id="UP001277761"/>
    </source>
</evidence>
<protein>
    <recommendedName>
        <fullName evidence="4">PKD domain-containing protein</fullName>
    </recommendedName>
</protein>
<feature type="compositionally biased region" description="Low complexity" evidence="1">
    <location>
        <begin position="40"/>
        <end position="55"/>
    </location>
</feature>
<organism evidence="2 3">
    <name type="scientific">Patulibacter brassicae</name>
    <dbReference type="NCBI Taxonomy" id="1705717"/>
    <lineage>
        <taxon>Bacteria</taxon>
        <taxon>Bacillati</taxon>
        <taxon>Actinomycetota</taxon>
        <taxon>Thermoleophilia</taxon>
        <taxon>Solirubrobacterales</taxon>
        <taxon>Patulibacteraceae</taxon>
        <taxon>Patulibacter</taxon>
    </lineage>
</organism>
<comment type="caution">
    <text evidence="2">The sequence shown here is derived from an EMBL/GenBank/DDBJ whole genome shotgun (WGS) entry which is preliminary data.</text>
</comment>
<feature type="region of interest" description="Disordered" evidence="1">
    <location>
        <begin position="35"/>
        <end position="60"/>
    </location>
</feature>
<accession>A0ABU4VPL0</accession>
<evidence type="ECO:0000313" key="2">
    <source>
        <dbReference type="EMBL" id="MDX8153272.1"/>
    </source>
</evidence>
<proteinExistence type="predicted"/>
<dbReference type="RefSeq" id="WP_319955421.1">
    <property type="nucleotide sequence ID" value="NZ_JAXAVX010000012.1"/>
</dbReference>
<reference evidence="2 3" key="1">
    <citation type="submission" date="2023-11" db="EMBL/GenBank/DDBJ databases">
        <authorList>
            <person name="Xu M."/>
            <person name="Jiang T."/>
        </authorList>
    </citation>
    <scope>NUCLEOTIDE SEQUENCE [LARGE SCALE GENOMIC DNA]</scope>
    <source>
        <strain evidence="2 3">SD</strain>
    </source>
</reference>
<keyword evidence="3" id="KW-1185">Reference proteome</keyword>